<dbReference type="AlphaFoldDB" id="A0A1A6HCG4"/>
<dbReference type="STRING" id="56216.A0A1A6HCG4"/>
<evidence type="ECO:0000313" key="1">
    <source>
        <dbReference type="EMBL" id="OBS75605.1"/>
    </source>
</evidence>
<dbReference type="PANTHER" id="PTHR46850:SF1">
    <property type="entry name" value="CHROMODOMAIN-HELICASE-DNA-BINDING PROTEIN 9"/>
    <property type="match status" value="1"/>
</dbReference>
<organism evidence="1 2">
    <name type="scientific">Neotoma lepida</name>
    <name type="common">Desert woodrat</name>
    <dbReference type="NCBI Taxonomy" id="56216"/>
    <lineage>
        <taxon>Eukaryota</taxon>
        <taxon>Metazoa</taxon>
        <taxon>Chordata</taxon>
        <taxon>Craniata</taxon>
        <taxon>Vertebrata</taxon>
        <taxon>Euteleostomi</taxon>
        <taxon>Mammalia</taxon>
        <taxon>Eutheria</taxon>
        <taxon>Euarchontoglires</taxon>
        <taxon>Glires</taxon>
        <taxon>Rodentia</taxon>
        <taxon>Myomorpha</taxon>
        <taxon>Muroidea</taxon>
        <taxon>Cricetidae</taxon>
        <taxon>Neotominae</taxon>
        <taxon>Neotoma</taxon>
    </lineage>
</organism>
<dbReference type="EMBL" id="LZPO01036190">
    <property type="protein sequence ID" value="OBS75605.1"/>
    <property type="molecule type" value="Genomic_DNA"/>
</dbReference>
<evidence type="ECO:0000313" key="2">
    <source>
        <dbReference type="Proteomes" id="UP000092124"/>
    </source>
</evidence>
<comment type="caution">
    <text evidence="1">The sequence shown here is derived from an EMBL/GenBank/DDBJ whole genome shotgun (WGS) entry which is preliminary data.</text>
</comment>
<gene>
    <name evidence="1" type="ORF">A6R68_17942</name>
</gene>
<accession>A0A1A6HCG4</accession>
<dbReference type="OrthoDB" id="9219481at2759"/>
<dbReference type="InterPro" id="IPR051493">
    <property type="entry name" value="CHD"/>
</dbReference>
<name>A0A1A6HCG4_NEOLE</name>
<reference evidence="1 2" key="1">
    <citation type="submission" date="2016-06" db="EMBL/GenBank/DDBJ databases">
        <title>The Draft Genome Sequence and Annotation of the Desert Woodrat Neotoma lepida.</title>
        <authorList>
            <person name="Campbell M."/>
            <person name="Oakeson K.F."/>
            <person name="Yandell M."/>
            <person name="Halpert J.R."/>
            <person name="Dearing D."/>
        </authorList>
    </citation>
    <scope>NUCLEOTIDE SEQUENCE [LARGE SCALE GENOMIC DNA]</scope>
    <source>
        <strain evidence="1">417</strain>
        <tissue evidence="1">Liver</tissue>
    </source>
</reference>
<sequence length="159" mass="18560">MEVEDLLRKGAYGALMDEEDEGSKFCEEDIDQILQRRTHTITIQSEGKGSTFAKASFVASGNRTDISLDDPNFWQKWAKIAELDTEANNEKESLVIDRPRVRKQTKHYNSFEEDELMEFSELDSDSDERPTRSRRLNDKARRYLRAECFRVEKNLLIFG</sequence>
<keyword evidence="2" id="KW-1185">Reference proteome</keyword>
<protein>
    <submittedName>
        <fullName evidence="1">Uncharacterized protein</fullName>
    </submittedName>
</protein>
<dbReference type="PANTHER" id="PTHR46850">
    <property type="entry name" value="CHROMODOMAIN-HELICASE-DNA-BINDING PROTEIN 9"/>
    <property type="match status" value="1"/>
</dbReference>
<dbReference type="Proteomes" id="UP000092124">
    <property type="component" value="Unassembled WGS sequence"/>
</dbReference>
<proteinExistence type="predicted"/>